<name>A0ABV1CXV7_9FIRM</name>
<evidence type="ECO:0000313" key="1">
    <source>
        <dbReference type="EMBL" id="MEQ2422972.1"/>
    </source>
</evidence>
<dbReference type="Gene3D" id="1.10.10.10">
    <property type="entry name" value="Winged helix-like DNA-binding domain superfamily/Winged helix DNA-binding domain"/>
    <property type="match status" value="1"/>
</dbReference>
<gene>
    <name evidence="1" type="ORF">WMO23_09570</name>
</gene>
<comment type="caution">
    <text evidence="1">The sequence shown here is derived from an EMBL/GenBank/DDBJ whole genome shotgun (WGS) entry which is preliminary data.</text>
</comment>
<evidence type="ECO:0000313" key="2">
    <source>
        <dbReference type="Proteomes" id="UP001433088"/>
    </source>
</evidence>
<proteinExistence type="predicted"/>
<organism evidence="1 2">
    <name type="scientific">Megasphaera intestinihominis</name>
    <dbReference type="NCBI Taxonomy" id="3133159"/>
    <lineage>
        <taxon>Bacteria</taxon>
        <taxon>Bacillati</taxon>
        <taxon>Bacillota</taxon>
        <taxon>Negativicutes</taxon>
        <taxon>Veillonellales</taxon>
        <taxon>Veillonellaceae</taxon>
        <taxon>Megasphaera</taxon>
    </lineage>
</organism>
<dbReference type="Proteomes" id="UP001433088">
    <property type="component" value="Unassembled WGS sequence"/>
</dbReference>
<protein>
    <submittedName>
        <fullName evidence="1">Helix-turn-helix domain-containing protein</fullName>
    </submittedName>
</protein>
<dbReference type="InterPro" id="IPR036390">
    <property type="entry name" value="WH_DNA-bd_sf"/>
</dbReference>
<reference evidence="1 2" key="1">
    <citation type="submission" date="2024-03" db="EMBL/GenBank/DDBJ databases">
        <title>Human intestinal bacterial collection.</title>
        <authorList>
            <person name="Pauvert C."/>
            <person name="Hitch T.C.A."/>
            <person name="Clavel T."/>
        </authorList>
    </citation>
    <scope>NUCLEOTIDE SEQUENCE [LARGE SCALE GENOMIC DNA]</scope>
    <source>
        <strain evidence="1 2">CLA-AA-H81</strain>
    </source>
</reference>
<dbReference type="EMBL" id="JBBMEU010000066">
    <property type="protein sequence ID" value="MEQ2422972.1"/>
    <property type="molecule type" value="Genomic_DNA"/>
</dbReference>
<keyword evidence="2" id="KW-1185">Reference proteome</keyword>
<dbReference type="InterPro" id="IPR036388">
    <property type="entry name" value="WH-like_DNA-bd_sf"/>
</dbReference>
<accession>A0ABV1CXV7</accession>
<dbReference type="RefSeq" id="WP_296819612.1">
    <property type="nucleotide sequence ID" value="NZ_JBBMEU010000066.1"/>
</dbReference>
<sequence>MEFTGIFIPVKYLDAGDLTLREKAFLGYVGIEDNIQIAALAEWLLDTDKAEVLKIMDDLENKGYIEARPSPNMSTGWYRIRSLK</sequence>
<dbReference type="SUPFAM" id="SSF46785">
    <property type="entry name" value="Winged helix' DNA-binding domain"/>
    <property type="match status" value="1"/>
</dbReference>